<evidence type="ECO:0000259" key="8">
    <source>
        <dbReference type="PROSITE" id="PS50090"/>
    </source>
</evidence>
<dbReference type="GO" id="GO:0003677">
    <property type="term" value="F:DNA binding"/>
    <property type="evidence" value="ECO:0007669"/>
    <property type="project" value="UniProtKB-KW"/>
</dbReference>
<evidence type="ECO:0000256" key="2">
    <source>
        <dbReference type="ARBA" id="ARBA00022737"/>
    </source>
</evidence>
<evidence type="ECO:0000313" key="11">
    <source>
        <dbReference type="Proteomes" id="UP001189624"/>
    </source>
</evidence>
<keyword evidence="2" id="KW-0677">Repeat</keyword>
<dbReference type="SUPFAM" id="SSF46689">
    <property type="entry name" value="Homeodomain-like"/>
    <property type="match status" value="1"/>
</dbReference>
<feature type="domain" description="HTH myb-type" evidence="9">
    <location>
        <begin position="62"/>
        <end position="116"/>
    </location>
</feature>
<dbReference type="PROSITE" id="PS50090">
    <property type="entry name" value="MYB_LIKE"/>
    <property type="match status" value="2"/>
</dbReference>
<evidence type="ECO:0000256" key="7">
    <source>
        <dbReference type="SAM" id="MobiDB-lite"/>
    </source>
</evidence>
<gene>
    <name evidence="10" type="ORF">AYBTSS11_LOCUS16663</name>
</gene>
<name>A0AA86VDY9_9FABA</name>
<feature type="region of interest" description="Disordered" evidence="7">
    <location>
        <begin position="130"/>
        <end position="176"/>
    </location>
</feature>
<dbReference type="EMBL" id="OY731402">
    <property type="protein sequence ID" value="CAJ1956444.1"/>
    <property type="molecule type" value="Genomic_DNA"/>
</dbReference>
<reference evidence="10" key="1">
    <citation type="submission" date="2023-10" db="EMBL/GenBank/DDBJ databases">
        <authorList>
            <person name="Domelevo Entfellner J.-B."/>
        </authorList>
    </citation>
    <scope>NUCLEOTIDE SEQUENCE</scope>
</reference>
<dbReference type="FunFam" id="1.10.10.60:FF:000001">
    <property type="entry name" value="MYB-related transcription factor"/>
    <property type="match status" value="1"/>
</dbReference>
<keyword evidence="5" id="KW-0804">Transcription</keyword>
<dbReference type="Proteomes" id="UP001189624">
    <property type="component" value="Chromosome 5"/>
</dbReference>
<evidence type="ECO:0000256" key="3">
    <source>
        <dbReference type="ARBA" id="ARBA00023015"/>
    </source>
</evidence>
<dbReference type="AlphaFoldDB" id="A0AA86VDY9"/>
<dbReference type="SMART" id="SM00717">
    <property type="entry name" value="SANT"/>
    <property type="match status" value="2"/>
</dbReference>
<dbReference type="PROSITE" id="PS51294">
    <property type="entry name" value="HTH_MYB"/>
    <property type="match status" value="2"/>
</dbReference>
<dbReference type="InterPro" id="IPR001005">
    <property type="entry name" value="SANT/Myb"/>
</dbReference>
<proteinExistence type="predicted"/>
<feature type="compositionally biased region" description="Polar residues" evidence="7">
    <location>
        <begin position="154"/>
        <end position="176"/>
    </location>
</feature>
<dbReference type="Gramene" id="rna-AYBTSS11_LOCUS16663">
    <property type="protein sequence ID" value="CAJ1956444.1"/>
    <property type="gene ID" value="gene-AYBTSS11_LOCUS16663"/>
</dbReference>
<evidence type="ECO:0000313" key="10">
    <source>
        <dbReference type="EMBL" id="CAJ1956444.1"/>
    </source>
</evidence>
<feature type="domain" description="Myb-like" evidence="8">
    <location>
        <begin position="62"/>
        <end position="112"/>
    </location>
</feature>
<keyword evidence="6" id="KW-0539">Nucleus</keyword>
<accession>A0AA86VDY9</accession>
<evidence type="ECO:0000256" key="5">
    <source>
        <dbReference type="ARBA" id="ARBA00023163"/>
    </source>
</evidence>
<feature type="domain" description="HTH myb-type" evidence="9">
    <location>
        <begin position="9"/>
        <end position="61"/>
    </location>
</feature>
<sequence length="313" mass="35932">MTRPTSCNKSGLKKGTWTPEEDRKLIAYVTRYGSWNWRQLPRFAGLARCGKSCRLRWLNYLMPNIKRGNYSEKEEETIITLHQKLGNKWSAIATHLPGRTDNEIKNHWHSNLKKRFGNNTVHTNKNVKVAKLNRSKQDKDSNQNNDDFFHDGSPSPTISETTDSASDPLSPQLSSAEFSDYPTKKNLFPKHGLNFLDTSCLKDFMNGNIMTESCHISHASMSNNGNENLNVTNAAKTMEYIWADSPLWSYNENLAVKNHDFDFVESIQSITEDFWTNAYLTDMSAIPNELLVPLVDESEGNFSSIYYEEDLWR</sequence>
<dbReference type="GO" id="GO:0005634">
    <property type="term" value="C:nucleus"/>
    <property type="evidence" value="ECO:0007669"/>
    <property type="project" value="UniProtKB-SubCell"/>
</dbReference>
<evidence type="ECO:0000259" key="9">
    <source>
        <dbReference type="PROSITE" id="PS51294"/>
    </source>
</evidence>
<dbReference type="PANTHER" id="PTHR47997">
    <property type="entry name" value="MYB DOMAIN PROTEIN 55"/>
    <property type="match status" value="1"/>
</dbReference>
<comment type="subcellular location">
    <subcellularLocation>
        <location evidence="1">Nucleus</location>
    </subcellularLocation>
</comment>
<protein>
    <submittedName>
        <fullName evidence="10">Uncharacterized protein</fullName>
    </submittedName>
</protein>
<dbReference type="InterPro" id="IPR009057">
    <property type="entry name" value="Homeodomain-like_sf"/>
</dbReference>
<organism evidence="10 11">
    <name type="scientific">Sphenostylis stenocarpa</name>
    <dbReference type="NCBI Taxonomy" id="92480"/>
    <lineage>
        <taxon>Eukaryota</taxon>
        <taxon>Viridiplantae</taxon>
        <taxon>Streptophyta</taxon>
        <taxon>Embryophyta</taxon>
        <taxon>Tracheophyta</taxon>
        <taxon>Spermatophyta</taxon>
        <taxon>Magnoliopsida</taxon>
        <taxon>eudicotyledons</taxon>
        <taxon>Gunneridae</taxon>
        <taxon>Pentapetalae</taxon>
        <taxon>rosids</taxon>
        <taxon>fabids</taxon>
        <taxon>Fabales</taxon>
        <taxon>Fabaceae</taxon>
        <taxon>Papilionoideae</taxon>
        <taxon>50 kb inversion clade</taxon>
        <taxon>NPAAA clade</taxon>
        <taxon>indigoferoid/millettioid clade</taxon>
        <taxon>Phaseoleae</taxon>
        <taxon>Sphenostylis</taxon>
    </lineage>
</organism>
<evidence type="ECO:0000256" key="6">
    <source>
        <dbReference type="ARBA" id="ARBA00023242"/>
    </source>
</evidence>
<keyword evidence="11" id="KW-1185">Reference proteome</keyword>
<keyword evidence="3" id="KW-0805">Transcription regulation</keyword>
<dbReference type="Gene3D" id="1.10.10.60">
    <property type="entry name" value="Homeodomain-like"/>
    <property type="match status" value="2"/>
</dbReference>
<dbReference type="InterPro" id="IPR017930">
    <property type="entry name" value="Myb_dom"/>
</dbReference>
<dbReference type="Pfam" id="PF00249">
    <property type="entry name" value="Myb_DNA-binding"/>
    <property type="match status" value="2"/>
</dbReference>
<feature type="domain" description="Myb-like" evidence="8">
    <location>
        <begin position="9"/>
        <end position="61"/>
    </location>
</feature>
<evidence type="ECO:0000256" key="4">
    <source>
        <dbReference type="ARBA" id="ARBA00023125"/>
    </source>
</evidence>
<evidence type="ECO:0000256" key="1">
    <source>
        <dbReference type="ARBA" id="ARBA00004123"/>
    </source>
</evidence>
<keyword evidence="4" id="KW-0238">DNA-binding</keyword>
<dbReference type="InterPro" id="IPR051953">
    <property type="entry name" value="Plant_SW-associated_TFs"/>
</dbReference>
<dbReference type="CDD" id="cd00167">
    <property type="entry name" value="SANT"/>
    <property type="match status" value="2"/>
</dbReference>
<dbReference type="PANTHER" id="PTHR47997:SF34">
    <property type="entry name" value="TRANSCRIPTION FACTOR MYB86-LIKE"/>
    <property type="match status" value="1"/>
</dbReference>